<gene>
    <name evidence="4" type="ORF">EWB00_010464</name>
</gene>
<dbReference type="InterPro" id="IPR053027">
    <property type="entry name" value="AGGF1"/>
</dbReference>
<dbReference type="Proteomes" id="UP000311919">
    <property type="component" value="Unassembled WGS sequence"/>
</dbReference>
<dbReference type="PANTHER" id="PTHR23106">
    <property type="entry name" value="ANGIOGENIC FACTOR WITH G PATCH AND FHA DOMAINS 1"/>
    <property type="match status" value="1"/>
</dbReference>
<name>A0A4Z2DXR4_SCHJA</name>
<evidence type="ECO:0000313" key="4">
    <source>
        <dbReference type="EMBL" id="TNN21294.1"/>
    </source>
</evidence>
<comment type="caution">
    <text evidence="4">The sequence shown here is derived from an EMBL/GenBank/DDBJ whole genome shotgun (WGS) entry which is preliminary data.</text>
</comment>
<feature type="compositionally biased region" description="Basic residues" evidence="2">
    <location>
        <begin position="257"/>
        <end position="274"/>
    </location>
</feature>
<reference evidence="4 5" key="1">
    <citation type="submission" date="2019-03" db="EMBL/GenBank/DDBJ databases">
        <title>An improved genome assembly of the fluke Schistosoma japonicum.</title>
        <authorList>
            <person name="Hu W."/>
            <person name="Luo F."/>
            <person name="Yin M."/>
            <person name="Mo X."/>
            <person name="Sun C."/>
            <person name="Wu Q."/>
            <person name="Zhu B."/>
            <person name="Xiang M."/>
            <person name="Wang J."/>
            <person name="Wang Y."/>
            <person name="Zhang T."/>
            <person name="Xu B."/>
            <person name="Zheng H."/>
            <person name="Feng Z."/>
        </authorList>
    </citation>
    <scope>NUCLEOTIDE SEQUENCE [LARGE SCALE GENOMIC DNA]</scope>
    <source>
        <strain evidence="4">HuSjv2</strain>
        <tissue evidence="4">Worms</tissue>
    </source>
</reference>
<dbReference type="AlphaFoldDB" id="A0A4Z2DXR4"/>
<dbReference type="EMBL" id="SKCS01000008">
    <property type="protein sequence ID" value="TNN21294.1"/>
    <property type="molecule type" value="Genomic_DNA"/>
</dbReference>
<dbReference type="EMBL" id="SKCS01000008">
    <property type="protein sequence ID" value="TNN21293.1"/>
    <property type="molecule type" value="Genomic_DNA"/>
</dbReference>
<feature type="domain" description="OCRE" evidence="3">
    <location>
        <begin position="95"/>
        <end position="142"/>
    </location>
</feature>
<feature type="coiled-coil region" evidence="1">
    <location>
        <begin position="9"/>
        <end position="50"/>
    </location>
</feature>
<evidence type="ECO:0000256" key="2">
    <source>
        <dbReference type="SAM" id="MobiDB-lite"/>
    </source>
</evidence>
<keyword evidence="1" id="KW-0175">Coiled coil</keyword>
<dbReference type="Pfam" id="PF17780">
    <property type="entry name" value="OCRE"/>
    <property type="match status" value="1"/>
</dbReference>
<evidence type="ECO:0000256" key="1">
    <source>
        <dbReference type="SAM" id="Coils"/>
    </source>
</evidence>
<accession>A0A4Z2DXR4</accession>
<proteinExistence type="predicted"/>
<evidence type="ECO:0000313" key="5">
    <source>
        <dbReference type="Proteomes" id="UP000311919"/>
    </source>
</evidence>
<organism evidence="4 5">
    <name type="scientific">Schistosoma japonicum</name>
    <name type="common">Blood fluke</name>
    <dbReference type="NCBI Taxonomy" id="6182"/>
    <lineage>
        <taxon>Eukaryota</taxon>
        <taxon>Metazoa</taxon>
        <taxon>Spiralia</taxon>
        <taxon>Lophotrochozoa</taxon>
        <taxon>Platyhelminthes</taxon>
        <taxon>Trematoda</taxon>
        <taxon>Digenea</taxon>
        <taxon>Strigeidida</taxon>
        <taxon>Schistosomatoidea</taxon>
        <taxon>Schistosomatidae</taxon>
        <taxon>Schistosoma</taxon>
    </lineage>
</organism>
<feature type="compositionally biased region" description="Basic residues" evidence="2">
    <location>
        <begin position="234"/>
        <end position="246"/>
    </location>
</feature>
<keyword evidence="5" id="KW-1185">Reference proteome</keyword>
<feature type="compositionally biased region" description="Basic and acidic residues" evidence="2">
    <location>
        <begin position="175"/>
        <end position="184"/>
    </location>
</feature>
<dbReference type="InterPro" id="IPR035624">
    <property type="entry name" value="AGGF1_OCRE"/>
</dbReference>
<protein>
    <submittedName>
        <fullName evidence="4">Angiogenic factor with G patch and FHA domains 1</fullName>
    </submittedName>
</protein>
<dbReference type="OrthoDB" id="2538319at2759"/>
<dbReference type="CDD" id="cd16164">
    <property type="entry name" value="OCRE_VG5Q"/>
    <property type="match status" value="1"/>
</dbReference>
<dbReference type="STRING" id="6182.A0A4Z2DXR4"/>
<sequence>MEFDVFEKLSELETEIHILKKELEEKDAFIQNLMDKNTDLERRLLSLDHQGSLLGDNLQNNKTTTTSSLNATDSKTYGTSIANMLKETSDAVVRNTGYTFDERTGLYYDHKSGYYYDPENQLFYEPKTGTYYKYNSETGEYTNYIASEDDSTNNKFREFSHPIYAHLLKKMEQHRRADESDYGRQSKIISRRSRSISSDAGYRRRRRRHSRSGSQYSRSHHKYGCRSPSIHERSSRRRKSYRRSRRCCSSDSDKSRYNRSKHRRKHSHRHRHRSSSTTGSVCSYNSRSEFM</sequence>
<feature type="compositionally biased region" description="Polar residues" evidence="2">
    <location>
        <begin position="277"/>
        <end position="291"/>
    </location>
</feature>
<evidence type="ECO:0000259" key="3">
    <source>
        <dbReference type="Pfam" id="PF17780"/>
    </source>
</evidence>
<dbReference type="InterPro" id="IPR041591">
    <property type="entry name" value="OCRE"/>
</dbReference>
<dbReference type="PANTHER" id="PTHR23106:SF24">
    <property type="entry name" value="ANGIOGENIC FACTOR WITH G PATCH AND FHA DOMAINS 1"/>
    <property type="match status" value="1"/>
</dbReference>
<feature type="region of interest" description="Disordered" evidence="2">
    <location>
        <begin position="175"/>
        <end position="291"/>
    </location>
</feature>